<dbReference type="CDD" id="cd03809">
    <property type="entry name" value="GT4_MtfB-like"/>
    <property type="match status" value="2"/>
</dbReference>
<gene>
    <name evidence="3" type="ORF">MON41_02685</name>
</gene>
<feature type="domain" description="Glycosyl transferase family 1" evidence="2">
    <location>
        <begin position="225"/>
        <end position="378"/>
    </location>
</feature>
<organism evidence="3 4">
    <name type="scientific">Teichococcus vastitatis</name>
    <dbReference type="NCBI Taxonomy" id="2307076"/>
    <lineage>
        <taxon>Bacteria</taxon>
        <taxon>Pseudomonadati</taxon>
        <taxon>Pseudomonadota</taxon>
        <taxon>Alphaproteobacteria</taxon>
        <taxon>Acetobacterales</taxon>
        <taxon>Roseomonadaceae</taxon>
        <taxon>Roseomonas</taxon>
    </lineage>
</organism>
<keyword evidence="1" id="KW-0808">Transferase</keyword>
<dbReference type="Gene3D" id="3.40.50.2000">
    <property type="entry name" value="Glycogen Phosphorylase B"/>
    <property type="match status" value="2"/>
</dbReference>
<keyword evidence="4" id="KW-1185">Reference proteome</keyword>
<evidence type="ECO:0000259" key="2">
    <source>
        <dbReference type="Pfam" id="PF00534"/>
    </source>
</evidence>
<proteinExistence type="predicted"/>
<dbReference type="Proteomes" id="UP001201985">
    <property type="component" value="Unassembled WGS sequence"/>
</dbReference>
<feature type="domain" description="Glycosyl transferase family 1" evidence="2">
    <location>
        <begin position="660"/>
        <end position="810"/>
    </location>
</feature>
<dbReference type="InterPro" id="IPR001296">
    <property type="entry name" value="Glyco_trans_1"/>
</dbReference>
<evidence type="ECO:0000313" key="4">
    <source>
        <dbReference type="Proteomes" id="UP001201985"/>
    </source>
</evidence>
<dbReference type="PANTHER" id="PTHR46401">
    <property type="entry name" value="GLYCOSYLTRANSFERASE WBBK-RELATED"/>
    <property type="match status" value="1"/>
</dbReference>
<comment type="caution">
    <text evidence="3">The sequence shown here is derived from an EMBL/GenBank/DDBJ whole genome shotgun (WGS) entry which is preliminary data.</text>
</comment>
<evidence type="ECO:0000256" key="1">
    <source>
        <dbReference type="ARBA" id="ARBA00022679"/>
    </source>
</evidence>
<dbReference type="RefSeq" id="WP_157985800.1">
    <property type="nucleotide sequence ID" value="NZ_JALBUU010000004.1"/>
</dbReference>
<reference evidence="3 4" key="1">
    <citation type="submission" date="2022-03" db="EMBL/GenBank/DDBJ databases">
        <title>Complete genome analysis of Roseomonas KG 17.1 : a prolific producer of plant growth promoters.</title>
        <authorList>
            <person name="Saadouli I."/>
            <person name="Najjari A."/>
            <person name="Mosbah A."/>
            <person name="Ouzari H.I."/>
        </authorList>
    </citation>
    <scope>NUCLEOTIDE SEQUENCE [LARGE SCALE GENOMIC DNA]</scope>
    <source>
        <strain evidence="3 4">KG17-1</strain>
    </source>
</reference>
<dbReference type="PANTHER" id="PTHR46401:SF2">
    <property type="entry name" value="GLYCOSYLTRANSFERASE WBBK-RELATED"/>
    <property type="match status" value="1"/>
</dbReference>
<dbReference type="EMBL" id="JALBUU010000004">
    <property type="protein sequence ID" value="MCI0752671.1"/>
    <property type="molecule type" value="Genomic_DNA"/>
</dbReference>
<dbReference type="Pfam" id="PF00534">
    <property type="entry name" value="Glycos_transf_1"/>
    <property type="match status" value="2"/>
</dbReference>
<protein>
    <submittedName>
        <fullName evidence="3">Glycosyltransferase family 4 protein</fullName>
    </submittedName>
</protein>
<name>A0ABS9W049_9PROT</name>
<sequence length="841" mass="91435">MRIAIDMQGALTAGSRPRGIGRYTSQLVHAMVQQRGDDDLRLVLNANHAAAAEAVAAEYAPLLPRDAISRYRVPVGSDLHLPPAAPERRLGDAIVRRHIAGLQPDVMMATSLFEPAAADFSPLDLSRYPARLSACILYDLVPLLFRDLYLNNPVAELSYRATAASLAQTHLLLAISESARRDAIRLLDLDPGRVVNISGAADGRFGPLQLSSDQAQPLLARLGLERPFVMYVSGADPRKNLSGAVAAFAALPDPLRQSHQLLLVTNLGAGEAEFRQKAEALGLPPQQLVLTSGLDDEALVRLMNLATVFLFPSLYEGFGLPVLEAMQCGTPVLAANTSSIPEIIDRGDLLFDAGDNSGAAAGLARLLGDAALRREISDWGIRRAASFTWQRSARTALDAMRERLAEPPPFHAIPCELLDLDNARTEFGGILAGAPALDERIGAVVDDLLFSVPGFQEGASRRLLIDVSMTQGTDLWSGIQRVVRQVTAAFYEQPLRDGVIPLAVRLEPLAAFSVPDFVAATLDRPPAGLPYQVEIRDGDDLFMLDSSWEHYASFAPVFTEVERQGGRVITCIYDLIPELHPEVCTENMPEVHGRWLANAVRHSHGLICISRAVADELIAYIRNNALSHRPGLRIGWFHCGSNIQRAGTTLPAQPATVQAFAGPQPVFVCVGTLEPRKAQDLALDAFEQLWAQGIDASLCLIGKLGWKVEALAARIRSHPEHGKRLHWLNDARDADVVFAYNHAEAVLCTSLAEGFGLPIAEAARMERPVICSDIPVFREVGGAGAVYFPVGDAAALAGTLRRWLDGERPADPTKVSRNSWADAALRIREVLYEGDWYRRLD</sequence>
<dbReference type="SUPFAM" id="SSF53756">
    <property type="entry name" value="UDP-Glycosyltransferase/glycogen phosphorylase"/>
    <property type="match status" value="2"/>
</dbReference>
<accession>A0ABS9W049</accession>
<evidence type="ECO:0000313" key="3">
    <source>
        <dbReference type="EMBL" id="MCI0752671.1"/>
    </source>
</evidence>